<proteinExistence type="predicted"/>
<accession>A0ACC0BNI2</accession>
<keyword evidence="2" id="KW-1185">Reference proteome</keyword>
<evidence type="ECO:0000313" key="1">
    <source>
        <dbReference type="EMBL" id="KAI5674141.1"/>
    </source>
</evidence>
<comment type="caution">
    <text evidence="1">The sequence shown here is derived from an EMBL/GenBank/DDBJ whole genome shotgun (WGS) entry which is preliminary data.</text>
</comment>
<dbReference type="EMBL" id="CM044703">
    <property type="protein sequence ID" value="KAI5674141.1"/>
    <property type="molecule type" value="Genomic_DNA"/>
</dbReference>
<organism evidence="1 2">
    <name type="scientific">Catharanthus roseus</name>
    <name type="common">Madagascar periwinkle</name>
    <name type="synonym">Vinca rosea</name>
    <dbReference type="NCBI Taxonomy" id="4058"/>
    <lineage>
        <taxon>Eukaryota</taxon>
        <taxon>Viridiplantae</taxon>
        <taxon>Streptophyta</taxon>
        <taxon>Embryophyta</taxon>
        <taxon>Tracheophyta</taxon>
        <taxon>Spermatophyta</taxon>
        <taxon>Magnoliopsida</taxon>
        <taxon>eudicotyledons</taxon>
        <taxon>Gunneridae</taxon>
        <taxon>Pentapetalae</taxon>
        <taxon>asterids</taxon>
        <taxon>lamiids</taxon>
        <taxon>Gentianales</taxon>
        <taxon>Apocynaceae</taxon>
        <taxon>Rauvolfioideae</taxon>
        <taxon>Vinceae</taxon>
        <taxon>Catharanthinae</taxon>
        <taxon>Catharanthus</taxon>
    </lineage>
</organism>
<protein>
    <submittedName>
        <fullName evidence="1">Uncharacterized protein</fullName>
    </submittedName>
</protein>
<sequence>MAFQDFDLIQERRRLERQQKFKKRITLAIVSIFILLLLVAAAVACLVVLKDQKNGQQKEGKKESPKSTPTSKKSSPSPSSQPSKSMVVDSDKAIKAVCASTDYQERCETSLLDAVKANTASLSKPVEFLKASMTSASEELDKVIKSASDIKVDDPKAKAALNDCLILLKDAKEELNSSIILTTDGKDVAKFSSQTPEVNNWLSAVMSYQQTCIDGIPEGEQRNLVQKSLQSAKELTSNSLALVSQVAPLVEAGGAAKQRRLLALDINDGFPSWIDQETRRLLKADVPKQPPNVIVAKDGSGKFNTISAALAAIPKDRKGRYIIYVKEGIYEENVVVDKTMVNITIYGDGSQKSVVTGNKNFVDGVPTFQTATFAAIGDGFMAQSIGFRNTAGPEKHQAVALRVQSDRAIFLNCRMEGYQDTLYAQTHRHFYRSCYITGTIDFIFGDAAAIFQNCMIYVRKPLDNQQTIVTAQGRVDKHETTGIVLQNCRILADDKLEPEKSKFDSYLGRPWKEYSRTIVMETEIGDFIHPDGWFPWNGDFALKTLYYGEYNNKGPGAQVTARVKWPGYRIISRADAMKFTVGPFLQGEIWLKGAEIPIRFGLFT</sequence>
<reference evidence="2" key="1">
    <citation type="journal article" date="2023" name="Nat. Plants">
        <title>Single-cell RNA sequencing provides a high-resolution roadmap for understanding the multicellular compartmentation of specialized metabolism.</title>
        <authorList>
            <person name="Sun S."/>
            <person name="Shen X."/>
            <person name="Li Y."/>
            <person name="Li Y."/>
            <person name="Wang S."/>
            <person name="Li R."/>
            <person name="Zhang H."/>
            <person name="Shen G."/>
            <person name="Guo B."/>
            <person name="Wei J."/>
            <person name="Xu J."/>
            <person name="St-Pierre B."/>
            <person name="Chen S."/>
            <person name="Sun C."/>
        </authorList>
    </citation>
    <scope>NUCLEOTIDE SEQUENCE [LARGE SCALE GENOMIC DNA]</scope>
</reference>
<dbReference type="Proteomes" id="UP001060085">
    <property type="component" value="Linkage Group LG03"/>
</dbReference>
<gene>
    <name evidence="1" type="ORF">M9H77_14505</name>
</gene>
<evidence type="ECO:0000313" key="2">
    <source>
        <dbReference type="Proteomes" id="UP001060085"/>
    </source>
</evidence>
<name>A0ACC0BNI2_CATRO</name>